<accession>A0A9E7HWJ6</accession>
<feature type="region of interest" description="Disordered" evidence="1">
    <location>
        <begin position="1"/>
        <end position="45"/>
    </location>
</feature>
<reference evidence="2" key="1">
    <citation type="submission" date="2022-05" db="EMBL/GenBank/DDBJ databases">
        <title>The Musa troglodytarum L. genome provides insights into the mechanism of non-climacteric behaviour and enrichment of carotenoids.</title>
        <authorList>
            <person name="Wang J."/>
        </authorList>
    </citation>
    <scope>NUCLEOTIDE SEQUENCE</scope>
    <source>
        <tissue evidence="2">Leaf</tissue>
    </source>
</reference>
<evidence type="ECO:0000313" key="2">
    <source>
        <dbReference type="EMBL" id="URE40966.1"/>
    </source>
</evidence>
<feature type="compositionally biased region" description="Polar residues" evidence="1">
    <location>
        <begin position="73"/>
        <end position="84"/>
    </location>
</feature>
<dbReference type="AlphaFoldDB" id="A0A9E7HWJ6"/>
<evidence type="ECO:0000313" key="3">
    <source>
        <dbReference type="Proteomes" id="UP001055439"/>
    </source>
</evidence>
<evidence type="ECO:0000256" key="1">
    <source>
        <dbReference type="SAM" id="MobiDB-lite"/>
    </source>
</evidence>
<keyword evidence="3" id="KW-1185">Reference proteome</keyword>
<gene>
    <name evidence="2" type="ORF">MUK42_03208</name>
</gene>
<sequence length="103" mass="10850">MGKSWEGNTTGRAWAVEHRPALERSTSNHRSSTGGSHGFAQSKGRACSSRTAMACRSKHVSFPSAGKAWPLERSTSNHRSSTGDTLCLARNKGMAGSSSLATA</sequence>
<dbReference type="Proteomes" id="UP001055439">
    <property type="component" value="Chromosome 8"/>
</dbReference>
<feature type="region of interest" description="Disordered" evidence="1">
    <location>
        <begin position="66"/>
        <end position="103"/>
    </location>
</feature>
<feature type="compositionally biased region" description="Polar residues" evidence="1">
    <location>
        <begin position="24"/>
        <end position="34"/>
    </location>
</feature>
<feature type="compositionally biased region" description="Polar residues" evidence="1">
    <location>
        <begin position="1"/>
        <end position="11"/>
    </location>
</feature>
<name>A0A9E7HWJ6_9LILI</name>
<proteinExistence type="predicted"/>
<protein>
    <submittedName>
        <fullName evidence="2">Uncharacterized protein</fullName>
    </submittedName>
</protein>
<dbReference type="EMBL" id="CP097510">
    <property type="protein sequence ID" value="URE40966.1"/>
    <property type="molecule type" value="Genomic_DNA"/>
</dbReference>
<organism evidence="2 3">
    <name type="scientific">Musa troglodytarum</name>
    <name type="common">fe'i banana</name>
    <dbReference type="NCBI Taxonomy" id="320322"/>
    <lineage>
        <taxon>Eukaryota</taxon>
        <taxon>Viridiplantae</taxon>
        <taxon>Streptophyta</taxon>
        <taxon>Embryophyta</taxon>
        <taxon>Tracheophyta</taxon>
        <taxon>Spermatophyta</taxon>
        <taxon>Magnoliopsida</taxon>
        <taxon>Liliopsida</taxon>
        <taxon>Zingiberales</taxon>
        <taxon>Musaceae</taxon>
        <taxon>Musa</taxon>
    </lineage>
</organism>